<feature type="transmembrane region" description="Helical" evidence="1">
    <location>
        <begin position="485"/>
        <end position="505"/>
    </location>
</feature>
<accession>A0A7C4LLW2</accession>
<dbReference type="EMBL" id="DSVQ01000015">
    <property type="protein sequence ID" value="HGT39894.1"/>
    <property type="molecule type" value="Genomic_DNA"/>
</dbReference>
<feature type="transmembrane region" description="Helical" evidence="1">
    <location>
        <begin position="157"/>
        <end position="177"/>
    </location>
</feature>
<feature type="transmembrane region" description="Helical" evidence="1">
    <location>
        <begin position="451"/>
        <end position="478"/>
    </location>
</feature>
<feature type="transmembrane region" description="Helical" evidence="1">
    <location>
        <begin position="277"/>
        <end position="296"/>
    </location>
</feature>
<protein>
    <submittedName>
        <fullName evidence="2">NCS2 family permease</fullName>
    </submittedName>
</protein>
<feature type="transmembrane region" description="Helical" evidence="1">
    <location>
        <begin position="48"/>
        <end position="70"/>
    </location>
</feature>
<feature type="transmembrane region" description="Helical" evidence="1">
    <location>
        <begin position="125"/>
        <end position="145"/>
    </location>
</feature>
<feature type="transmembrane region" description="Helical" evidence="1">
    <location>
        <begin position="409"/>
        <end position="431"/>
    </location>
</feature>
<proteinExistence type="predicted"/>
<feature type="transmembrane region" description="Helical" evidence="1">
    <location>
        <begin position="184"/>
        <end position="203"/>
    </location>
</feature>
<dbReference type="PANTHER" id="PTHR31610">
    <property type="entry name" value="SLR0360 PROTEIN"/>
    <property type="match status" value="1"/>
</dbReference>
<feature type="transmembrane region" description="Helical" evidence="1">
    <location>
        <begin position="525"/>
        <end position="549"/>
    </location>
</feature>
<keyword evidence="1" id="KW-1133">Transmembrane helix</keyword>
<gene>
    <name evidence="2" type="ORF">ENS64_11635</name>
</gene>
<evidence type="ECO:0000313" key="2">
    <source>
        <dbReference type="EMBL" id="HGT39894.1"/>
    </source>
</evidence>
<keyword evidence="1" id="KW-0472">Membrane</keyword>
<dbReference type="PANTHER" id="PTHR31610:SF0">
    <property type="entry name" value="SLC26A_SULP TRANSPORTER DOMAIN-CONTAINING PROTEIN"/>
    <property type="match status" value="1"/>
</dbReference>
<keyword evidence="1" id="KW-0812">Transmembrane</keyword>
<feature type="transmembrane region" description="Helical" evidence="1">
    <location>
        <begin position="96"/>
        <end position="113"/>
    </location>
</feature>
<sequence>MSAASYPVFVRRDLDGFFGLFIDNLVQLLLIVLLCSSRCGMTGENSYLLTRHILPGAAVSILLGNLFYAWQAHRLARREGRSDVTALPYGINTPSLLVYVFFVMGPAFDKVLAEGGTPASAARGAWLAGLLACVGSGLIEFFGAFVAERVRKRTPRAALLSTLAGIAIGFIAMQFALQIYQKPLIAMLPLAVILITYFSQAPFPLQLPGGLIAVSLGTGVAWLLTVVVQVWPEAPAWLAASTMAPERIHAAVNRLGWAPPQFAGAELGRLLVDYHLWLNYLSVIVPMGLFNVIGSLQNIESAEAAGDRFDTCASLAVNGAGTLSAALFGSCFPTTIYIGHPGWKGLGARAGYSTLNGAAITLLCLTGAVDLVNSVIPVEAGVAIVLWIGIVITAQAFSATHSHHAPAVAVGLFPAIAAWGLTVVQGAFHMAGGRSMQDVLAANAGVDLNGYLLHGLLAIERGFIFTCMVLAALSAFLIDRKFFTAGIWTLLAAGSAAAGLTHAYQLKGNVFDFLFWHSEPVEGAIAHRAGTIALGYLLMALAFFAFGVYQRSRGELPRSDH</sequence>
<feature type="transmembrane region" description="Helical" evidence="1">
    <location>
        <begin position="375"/>
        <end position="397"/>
    </location>
</feature>
<feature type="transmembrane region" description="Helical" evidence="1">
    <location>
        <begin position="316"/>
        <end position="338"/>
    </location>
</feature>
<comment type="caution">
    <text evidence="2">The sequence shown here is derived from an EMBL/GenBank/DDBJ whole genome shotgun (WGS) entry which is preliminary data.</text>
</comment>
<feature type="transmembrane region" description="Helical" evidence="1">
    <location>
        <begin position="209"/>
        <end position="231"/>
    </location>
</feature>
<name>A0A7C4LLW2_9PLAN</name>
<evidence type="ECO:0000256" key="1">
    <source>
        <dbReference type="SAM" id="Phobius"/>
    </source>
</evidence>
<organism evidence="2">
    <name type="scientific">Schlesneria paludicola</name>
    <dbReference type="NCBI Taxonomy" id="360056"/>
    <lineage>
        <taxon>Bacteria</taxon>
        <taxon>Pseudomonadati</taxon>
        <taxon>Planctomycetota</taxon>
        <taxon>Planctomycetia</taxon>
        <taxon>Planctomycetales</taxon>
        <taxon>Planctomycetaceae</taxon>
        <taxon>Schlesneria</taxon>
    </lineage>
</organism>
<feature type="transmembrane region" description="Helical" evidence="1">
    <location>
        <begin position="16"/>
        <end position="36"/>
    </location>
</feature>
<dbReference type="AlphaFoldDB" id="A0A7C4LLW2"/>
<reference evidence="2" key="1">
    <citation type="journal article" date="2020" name="mSystems">
        <title>Genome- and Community-Level Interaction Insights into Carbon Utilization and Element Cycling Functions of Hydrothermarchaeota in Hydrothermal Sediment.</title>
        <authorList>
            <person name="Zhou Z."/>
            <person name="Liu Y."/>
            <person name="Xu W."/>
            <person name="Pan J."/>
            <person name="Luo Z.H."/>
            <person name="Li M."/>
        </authorList>
    </citation>
    <scope>NUCLEOTIDE SEQUENCE [LARGE SCALE GENOMIC DNA]</scope>
    <source>
        <strain evidence="2">SpSt-508</strain>
    </source>
</reference>